<protein>
    <submittedName>
        <fullName evidence="1">Uncharacterized protein</fullName>
    </submittedName>
</protein>
<comment type="caution">
    <text evidence="1">The sequence shown here is derived from an EMBL/GenBank/DDBJ whole genome shotgun (WGS) entry which is preliminary data.</text>
</comment>
<gene>
    <name evidence="1" type="ORF">O6H91_04G125900</name>
</gene>
<keyword evidence="2" id="KW-1185">Reference proteome</keyword>
<reference evidence="2" key="1">
    <citation type="journal article" date="2024" name="Proc. Natl. Acad. Sci. U.S.A.">
        <title>Extraordinary preservation of gene collinearity over three hundred million years revealed in homosporous lycophytes.</title>
        <authorList>
            <person name="Li C."/>
            <person name="Wickell D."/>
            <person name="Kuo L.Y."/>
            <person name="Chen X."/>
            <person name="Nie B."/>
            <person name="Liao X."/>
            <person name="Peng D."/>
            <person name="Ji J."/>
            <person name="Jenkins J."/>
            <person name="Williams M."/>
            <person name="Shu S."/>
            <person name="Plott C."/>
            <person name="Barry K."/>
            <person name="Rajasekar S."/>
            <person name="Grimwood J."/>
            <person name="Han X."/>
            <person name="Sun S."/>
            <person name="Hou Z."/>
            <person name="He W."/>
            <person name="Dai G."/>
            <person name="Sun C."/>
            <person name="Schmutz J."/>
            <person name="Leebens-Mack J.H."/>
            <person name="Li F.W."/>
            <person name="Wang L."/>
        </authorList>
    </citation>
    <scope>NUCLEOTIDE SEQUENCE [LARGE SCALE GENOMIC DNA]</scope>
    <source>
        <strain evidence="2">cv. PW_Plant_1</strain>
    </source>
</reference>
<evidence type="ECO:0000313" key="2">
    <source>
        <dbReference type="Proteomes" id="UP001162992"/>
    </source>
</evidence>
<dbReference type="EMBL" id="CM055095">
    <property type="protein sequence ID" value="KAJ7560351.1"/>
    <property type="molecule type" value="Genomic_DNA"/>
</dbReference>
<name>A0ACC2E1K0_DIPCM</name>
<organism evidence="1 2">
    <name type="scientific">Diphasiastrum complanatum</name>
    <name type="common">Issler's clubmoss</name>
    <name type="synonym">Lycopodium complanatum</name>
    <dbReference type="NCBI Taxonomy" id="34168"/>
    <lineage>
        <taxon>Eukaryota</taxon>
        <taxon>Viridiplantae</taxon>
        <taxon>Streptophyta</taxon>
        <taxon>Embryophyta</taxon>
        <taxon>Tracheophyta</taxon>
        <taxon>Lycopodiopsida</taxon>
        <taxon>Lycopodiales</taxon>
        <taxon>Lycopodiaceae</taxon>
        <taxon>Lycopodioideae</taxon>
        <taxon>Diphasiastrum</taxon>
    </lineage>
</organism>
<accession>A0ACC2E1K0</accession>
<dbReference type="Proteomes" id="UP001162992">
    <property type="component" value="Chromosome 4"/>
</dbReference>
<sequence>MPILTALKKLAVKLSKLNHPLRTLSGRSSSSSSTRSTSSSAYLSDREDDLEAAAAADVPQGHLGLYVGREKQRFVVKVDYLNHGVFRALLDKAAEEFGFEHQGALVIPCEVELFEHLLWMLDCNHPVAQQLELNDLLTFYST</sequence>
<evidence type="ECO:0000313" key="1">
    <source>
        <dbReference type="EMBL" id="KAJ7560351.1"/>
    </source>
</evidence>
<proteinExistence type="predicted"/>